<evidence type="ECO:0000313" key="3">
    <source>
        <dbReference type="Proteomes" id="UP001438707"/>
    </source>
</evidence>
<name>A0AAW1QGX0_9CHLO</name>
<organism evidence="2 3">
    <name type="scientific">Apatococcus lobatus</name>
    <dbReference type="NCBI Taxonomy" id="904363"/>
    <lineage>
        <taxon>Eukaryota</taxon>
        <taxon>Viridiplantae</taxon>
        <taxon>Chlorophyta</taxon>
        <taxon>core chlorophytes</taxon>
        <taxon>Trebouxiophyceae</taxon>
        <taxon>Chlorellales</taxon>
        <taxon>Chlorellaceae</taxon>
        <taxon>Apatococcus</taxon>
    </lineage>
</organism>
<evidence type="ECO:0000313" key="2">
    <source>
        <dbReference type="EMBL" id="KAK9820695.1"/>
    </source>
</evidence>
<proteinExistence type="predicted"/>
<gene>
    <name evidence="2" type="ORF">WJX74_007949</name>
</gene>
<evidence type="ECO:0000256" key="1">
    <source>
        <dbReference type="SAM" id="MobiDB-lite"/>
    </source>
</evidence>
<dbReference type="AlphaFoldDB" id="A0AAW1QGX0"/>
<sequence>MAGSFAAAKGFISLNNLGGSTSSSAPATQGTGTKGPKVEGGRGGSGQSHYGGRVDVTKTINEIKFVLSLTDASVKTVEQAPKIEGVILTGQKQINDNINLTVGYDAGAQNVLVSAAGDTDVSGKTVAAKATWFSVGNHVRAEASAKLDSRNTIWGSYTLNDTSNIANSTFNTIKEREGFIISPFTIPISTSAVKYTLEKDGYKVEPAFDIATRSPFLSVEKFLSDKNVLAKASYAFRDEVAMLEFGYRPDEKDFPLARTYVKGPLGQNGVGPISAGFILDKSIEL</sequence>
<feature type="region of interest" description="Disordered" evidence="1">
    <location>
        <begin position="21"/>
        <end position="52"/>
    </location>
</feature>
<accession>A0AAW1QGX0</accession>
<keyword evidence="3" id="KW-1185">Reference proteome</keyword>
<protein>
    <submittedName>
        <fullName evidence="2">Uncharacterized protein</fullName>
    </submittedName>
</protein>
<comment type="caution">
    <text evidence="2">The sequence shown here is derived from an EMBL/GenBank/DDBJ whole genome shotgun (WGS) entry which is preliminary data.</text>
</comment>
<dbReference type="EMBL" id="JALJOS010000045">
    <property type="protein sequence ID" value="KAK9820695.1"/>
    <property type="molecule type" value="Genomic_DNA"/>
</dbReference>
<reference evidence="2 3" key="1">
    <citation type="journal article" date="2024" name="Nat. Commun.">
        <title>Phylogenomics reveals the evolutionary origins of lichenization in chlorophyte algae.</title>
        <authorList>
            <person name="Puginier C."/>
            <person name="Libourel C."/>
            <person name="Otte J."/>
            <person name="Skaloud P."/>
            <person name="Haon M."/>
            <person name="Grisel S."/>
            <person name="Petersen M."/>
            <person name="Berrin J.G."/>
            <person name="Delaux P.M."/>
            <person name="Dal Grande F."/>
            <person name="Keller J."/>
        </authorList>
    </citation>
    <scope>NUCLEOTIDE SEQUENCE [LARGE SCALE GENOMIC DNA]</scope>
    <source>
        <strain evidence="2 3">SAG 2145</strain>
    </source>
</reference>
<dbReference type="Proteomes" id="UP001438707">
    <property type="component" value="Unassembled WGS sequence"/>
</dbReference>